<feature type="region of interest" description="Disordered" evidence="1">
    <location>
        <begin position="263"/>
        <end position="582"/>
    </location>
</feature>
<dbReference type="InterPro" id="IPR008160">
    <property type="entry name" value="Collagen"/>
</dbReference>
<sequence length="636" mass="65951">MFLLLFPLLEIVGASRKLAVHKTWTSAKSGSQFFAEIDGYPEYKRGVVSPRCDVDVLVAVETGCCLQEAKLRQIKNVLKDFATSLHESIDGEDHGLRLSMISFGDHTKSHLSFNDSSERAFKAAVDELDLFGEPVQFNQLFNDLPNHTKNYRQSARKTIVLFTDGNGVDAPNFEILEDHEREVDFDLLGVTFSKMCDGERTLPKNLDRHCPNREFFENIGTFYELTGHEVAMQLREQLCAPVIVTDMKIDTGFPIQFHEIAQEGLPGLDGPPGKDGKDGRPGRQGQPGKDGRDGLPGPMGFPGKQGDRGNPGKHGARGATGEQGPRGKVGERGPPGQAGNSGTDKVGPRGEEGPEGPPGTPGERGFRGNPGKDGKAGEPGEDGKTGPSGKQGPQGPVGDAGEDGEPGFCPEGISLQHGAPGAPGIPGQRGIDGFDGQDGTDGENGEAGAEGPRGSPGAPGPVGLDGEAGKDGEPGHDGLDGARGKEGPSGGEGEVGPVGRPGPVGLPGDAGAVGDEGSPGQAGLQGEQGHSGEDGQRGVPGKCGLHGSPGIKGPPGRQGSDGEIGAQGAQGCPGPRGPIGNPGNPGVINHEEVQVLVFQAILEIFKECDNPPPTTEDVKNDDIFPAVARGDIVELV</sequence>
<feature type="compositionally biased region" description="Basic and acidic residues" evidence="1">
    <location>
        <begin position="467"/>
        <end position="486"/>
    </location>
</feature>
<name>A0ABN7SAN6_OIKDI</name>
<evidence type="ECO:0000256" key="1">
    <source>
        <dbReference type="SAM" id="MobiDB-lite"/>
    </source>
</evidence>
<dbReference type="EMBL" id="OU015569">
    <property type="protein sequence ID" value="CAG5095291.1"/>
    <property type="molecule type" value="Genomic_DNA"/>
</dbReference>
<keyword evidence="4" id="KW-1185">Reference proteome</keyword>
<feature type="compositionally biased region" description="Basic and acidic residues" evidence="1">
    <location>
        <begin position="364"/>
        <end position="384"/>
    </location>
</feature>
<dbReference type="SUPFAM" id="SSF53300">
    <property type="entry name" value="vWA-like"/>
    <property type="match status" value="1"/>
</dbReference>
<proteinExistence type="predicted"/>
<accession>A0ABN7SAN6</accession>
<evidence type="ECO:0000313" key="3">
    <source>
        <dbReference type="EMBL" id="CAG5095291.1"/>
    </source>
</evidence>
<organism evidence="3 4">
    <name type="scientific">Oikopleura dioica</name>
    <name type="common">Tunicate</name>
    <dbReference type="NCBI Taxonomy" id="34765"/>
    <lineage>
        <taxon>Eukaryota</taxon>
        <taxon>Metazoa</taxon>
        <taxon>Chordata</taxon>
        <taxon>Tunicata</taxon>
        <taxon>Appendicularia</taxon>
        <taxon>Copelata</taxon>
        <taxon>Oikopleuridae</taxon>
        <taxon>Oikopleura</taxon>
    </lineage>
</organism>
<feature type="compositionally biased region" description="Gly residues" evidence="1">
    <location>
        <begin position="487"/>
        <end position="496"/>
    </location>
</feature>
<dbReference type="Proteomes" id="UP001158576">
    <property type="component" value="Chromosome XSR"/>
</dbReference>
<dbReference type="PANTHER" id="PTHR24637">
    <property type="entry name" value="COLLAGEN"/>
    <property type="match status" value="1"/>
</dbReference>
<evidence type="ECO:0000259" key="2">
    <source>
        <dbReference type="Pfam" id="PF00092"/>
    </source>
</evidence>
<gene>
    <name evidence="3" type="ORF">OKIOD_LOCUS5677</name>
</gene>
<feature type="domain" description="VWFA" evidence="2">
    <location>
        <begin position="78"/>
        <end position="173"/>
    </location>
</feature>
<feature type="compositionally biased region" description="Basic and acidic residues" evidence="1">
    <location>
        <begin position="272"/>
        <end position="281"/>
    </location>
</feature>
<dbReference type="InterPro" id="IPR002035">
    <property type="entry name" value="VWF_A"/>
</dbReference>
<dbReference type="Gene3D" id="3.40.50.410">
    <property type="entry name" value="von Willebrand factor, type A domain"/>
    <property type="match status" value="1"/>
</dbReference>
<protein>
    <submittedName>
        <fullName evidence="3">Oidioi.mRNA.OKI2018_I69.XSR.g14119.t1.cds</fullName>
    </submittedName>
</protein>
<feature type="compositionally biased region" description="Low complexity" evidence="1">
    <location>
        <begin position="497"/>
        <end position="507"/>
    </location>
</feature>
<dbReference type="InterPro" id="IPR036465">
    <property type="entry name" value="vWFA_dom_sf"/>
</dbReference>
<evidence type="ECO:0000313" key="4">
    <source>
        <dbReference type="Proteomes" id="UP001158576"/>
    </source>
</evidence>
<reference evidence="3 4" key="1">
    <citation type="submission" date="2021-04" db="EMBL/GenBank/DDBJ databases">
        <authorList>
            <person name="Bliznina A."/>
        </authorList>
    </citation>
    <scope>NUCLEOTIDE SEQUENCE [LARGE SCALE GENOMIC DNA]</scope>
</reference>
<dbReference type="Pfam" id="PF01391">
    <property type="entry name" value="Collagen"/>
    <property type="match status" value="2"/>
</dbReference>
<dbReference type="Pfam" id="PF00092">
    <property type="entry name" value="VWA"/>
    <property type="match status" value="1"/>
</dbReference>